<proteinExistence type="predicted"/>
<gene>
    <name evidence="3" type="ORF">BA011_40145</name>
</gene>
<feature type="region of interest" description="Disordered" evidence="1">
    <location>
        <begin position="1"/>
        <end position="52"/>
    </location>
</feature>
<evidence type="ECO:0000256" key="1">
    <source>
        <dbReference type="SAM" id="MobiDB-lite"/>
    </source>
</evidence>
<evidence type="ECO:0000313" key="4">
    <source>
        <dbReference type="Proteomes" id="UP000092691"/>
    </source>
</evidence>
<feature type="compositionally biased region" description="Basic and acidic residues" evidence="1">
    <location>
        <begin position="630"/>
        <end position="673"/>
    </location>
</feature>
<protein>
    <recommendedName>
        <fullName evidence="2">MobA/VirD2-like nuclease domain-containing protein</fullName>
    </recommendedName>
</protein>
<feature type="compositionally biased region" description="Basic and acidic residues" evidence="1">
    <location>
        <begin position="577"/>
        <end position="607"/>
    </location>
</feature>
<reference evidence="3 4" key="1">
    <citation type="submission" date="2016-06" db="EMBL/GenBank/DDBJ databases">
        <title>Microsymbionts genomes from the relict species Vavilovia formosa.</title>
        <authorList>
            <person name="Chirak E."/>
            <person name="Kimeklis A."/>
            <person name="Andronov E."/>
        </authorList>
    </citation>
    <scope>NUCLEOTIDE SEQUENCE [LARGE SCALE GENOMIC DNA]</scope>
    <source>
        <strain evidence="3 4">Vaf10</strain>
        <plasmid evidence="4">Plasmid unnamed7</plasmid>
    </source>
</reference>
<accession>A0A1B1CKD8</accession>
<feature type="domain" description="MobA/VirD2-like nuclease" evidence="2">
    <location>
        <begin position="283"/>
        <end position="394"/>
    </location>
</feature>
<geneLocation type="plasmid" evidence="3 4">
    <name>unnamed7</name>
</geneLocation>
<dbReference type="InterPro" id="IPR005094">
    <property type="entry name" value="Endonuclease_MobA/VirD2"/>
</dbReference>
<dbReference type="Pfam" id="PF03432">
    <property type="entry name" value="Relaxase"/>
    <property type="match status" value="1"/>
</dbReference>
<sequence length="673" mass="74986">MNDLSRSRSASRPEGRRLPSYFDLIEDELRRRGGGGGGSAKRPTFTKSGLPSIKHPGAASALSRAAGNNAVVVKVLSYGAGASSARNVLAYQSKEERARDQDGREVTDLSAAVRSWEREFSNRKGSQDVLRLTYELEKGDRKDIARAVGSLADDGFRRPGDTNRTYAFSLSEGVKGGTRLHFALVIAHEKKDRSDRSSANRILAEIDNVHAIDERLDRALRGAGITPVSRYPAEFSSGPKGLTATLHAMQRAGAEVTLSTKTHLRDRPGKSGRYELGGERREVTTKDHKELTAEGNVVGALMQTRQPRDFMHLLLSGPANVDRDRFILAGRDFLREQFAGHRYAYAVHNRNDLGKHPHLHVLVALRNASGKMLNPNIRDFSEWRIRFADKARERGIPIDRQKRIERAGPPPVKRWEWEMFHRMGAMAPSNVGEKVMSKLRDTPTAPKREEAKTRLEQSRHSVGHVIRMLEGIAKDRGAPSTARELSQDLSIGLRREYGRLETAVREGRDPTREKGKEHMLRSTPITATQAKAAKETLANTALSVAAKIANPSDRLIFEQATKIIGKVVGLQLDSRVAKNRDRTESGRDKRSSDSLETKSVAGRDHVAEQGVINKSSNNRSLDALRIGRSNAEHDGPETDRSNRERPKPQQRGRDIPKSIKLRPPQEKDRDRTR</sequence>
<dbReference type="Proteomes" id="UP000092691">
    <property type="component" value="Plasmid unnamed7"/>
</dbReference>
<organism evidence="3 4">
    <name type="scientific">Rhizobium leguminosarum</name>
    <dbReference type="NCBI Taxonomy" id="384"/>
    <lineage>
        <taxon>Bacteria</taxon>
        <taxon>Pseudomonadati</taxon>
        <taxon>Pseudomonadota</taxon>
        <taxon>Alphaproteobacteria</taxon>
        <taxon>Hyphomicrobiales</taxon>
        <taxon>Rhizobiaceae</taxon>
        <taxon>Rhizobium/Agrobacterium group</taxon>
        <taxon>Rhizobium</taxon>
    </lineage>
</organism>
<dbReference type="AlphaFoldDB" id="A0A1B1CKD8"/>
<keyword evidence="3" id="KW-0614">Plasmid</keyword>
<feature type="region of interest" description="Disordered" evidence="1">
    <location>
        <begin position="577"/>
        <end position="673"/>
    </location>
</feature>
<name>A0A1B1CKD8_RHILE</name>
<evidence type="ECO:0000259" key="2">
    <source>
        <dbReference type="Pfam" id="PF03432"/>
    </source>
</evidence>
<evidence type="ECO:0000313" key="3">
    <source>
        <dbReference type="EMBL" id="ANP90139.1"/>
    </source>
</evidence>
<dbReference type="EMBL" id="CP016288">
    <property type="protein sequence ID" value="ANP90139.1"/>
    <property type="molecule type" value="Genomic_DNA"/>
</dbReference>